<organism evidence="9 10">
    <name type="scientific">Linnemannia hyalina</name>
    <dbReference type="NCBI Taxonomy" id="64524"/>
    <lineage>
        <taxon>Eukaryota</taxon>
        <taxon>Fungi</taxon>
        <taxon>Fungi incertae sedis</taxon>
        <taxon>Mucoromycota</taxon>
        <taxon>Mortierellomycotina</taxon>
        <taxon>Mortierellomycetes</taxon>
        <taxon>Mortierellales</taxon>
        <taxon>Mortierellaceae</taxon>
        <taxon>Linnemannia</taxon>
    </lineage>
</organism>
<feature type="compositionally biased region" description="Acidic residues" evidence="6">
    <location>
        <begin position="37"/>
        <end position="52"/>
    </location>
</feature>
<dbReference type="EMBL" id="JAHRHY010000001">
    <property type="protein sequence ID" value="KAG9073199.1"/>
    <property type="molecule type" value="Genomic_DNA"/>
</dbReference>
<reference evidence="9" key="1">
    <citation type="submission" date="2021-06" db="EMBL/GenBank/DDBJ databases">
        <title>Genome Sequence of Mortierella hyaline Strain SCG-10, a Cold-Adapted, Nitrate-Reducing Fungus Isolated from Soil in Minnesota, USA.</title>
        <authorList>
            <person name="Aldossari N."/>
        </authorList>
    </citation>
    <scope>NUCLEOTIDE SEQUENCE</scope>
    <source>
        <strain evidence="9">SCG-10</strain>
    </source>
</reference>
<evidence type="ECO:0000256" key="3">
    <source>
        <dbReference type="ARBA" id="ARBA00022692"/>
    </source>
</evidence>
<evidence type="ECO:0000256" key="4">
    <source>
        <dbReference type="ARBA" id="ARBA00022989"/>
    </source>
</evidence>
<comment type="subcellular location">
    <subcellularLocation>
        <location evidence="1">Membrane</location>
        <topology evidence="1">Multi-pass membrane protein</topology>
    </subcellularLocation>
</comment>
<feature type="transmembrane region" description="Helical" evidence="7">
    <location>
        <begin position="526"/>
        <end position="550"/>
    </location>
</feature>
<dbReference type="GO" id="GO:0022857">
    <property type="term" value="F:transmembrane transporter activity"/>
    <property type="evidence" value="ECO:0007669"/>
    <property type="project" value="InterPro"/>
</dbReference>
<feature type="transmembrane region" description="Helical" evidence="7">
    <location>
        <begin position="446"/>
        <end position="467"/>
    </location>
</feature>
<evidence type="ECO:0000313" key="10">
    <source>
        <dbReference type="Proteomes" id="UP000707451"/>
    </source>
</evidence>
<feature type="transmembrane region" description="Helical" evidence="7">
    <location>
        <begin position="376"/>
        <end position="398"/>
    </location>
</feature>
<dbReference type="OrthoDB" id="2985014at2759"/>
<comment type="caution">
    <text evidence="9">The sequence shown here is derived from an EMBL/GenBank/DDBJ whole genome shotgun (WGS) entry which is preliminary data.</text>
</comment>
<keyword evidence="2" id="KW-0813">Transport</keyword>
<feature type="domain" description="Major facilitator superfamily (MFS) profile" evidence="8">
    <location>
        <begin position="215"/>
        <end position="675"/>
    </location>
</feature>
<keyword evidence="10" id="KW-1185">Reference proteome</keyword>
<keyword evidence="3 7" id="KW-0812">Transmembrane</keyword>
<dbReference type="InterPro" id="IPR036259">
    <property type="entry name" value="MFS_trans_sf"/>
</dbReference>
<dbReference type="Gene3D" id="1.20.1250.20">
    <property type="entry name" value="MFS general substrate transporter like domains"/>
    <property type="match status" value="2"/>
</dbReference>
<dbReference type="PROSITE" id="PS50850">
    <property type="entry name" value="MFS"/>
    <property type="match status" value="1"/>
</dbReference>
<dbReference type="Proteomes" id="UP000707451">
    <property type="component" value="Unassembled WGS sequence"/>
</dbReference>
<keyword evidence="5 7" id="KW-0472">Membrane</keyword>
<proteinExistence type="predicted"/>
<feature type="transmembrane region" description="Helical" evidence="7">
    <location>
        <begin position="617"/>
        <end position="637"/>
    </location>
</feature>
<protein>
    <recommendedName>
        <fullName evidence="8">Major facilitator superfamily (MFS) profile domain-containing protein</fullName>
    </recommendedName>
</protein>
<evidence type="ECO:0000256" key="2">
    <source>
        <dbReference type="ARBA" id="ARBA00022448"/>
    </source>
</evidence>
<dbReference type="FunFam" id="1.20.1250.20:FF:000018">
    <property type="entry name" value="MFS transporter permease"/>
    <property type="match status" value="1"/>
</dbReference>
<sequence>MTSLTAIHLQVLAPTYTSGSVSSSSTLRSPDLSSRDDDGDDEYAKEDDEEDAENRRRHHRRHRQSDHGRDDQCDKDEDGNGRYLNIPSALEMGQTALRISTTHPSLTLPSLHQKRRRSFEPQTPDTARLSLRESRVPSFLCLSPSHSRRASVNGIDHALKLNFLSTLGPGIPVTPTASVFGDGLNNFIRRDPSNPGGLFGYTPEEEKRVVHKIDWRIIPILGMFYGASTLNRINLTNARMFAFENSLHSTQEQFSWAIAVFYIGYGIAEIPSIMALLYLTPKVWLPASMFTWGCITFLMAWVKIFPLLMVGRFVLGITEAALIPGVLMYVAMFYKRSEQTFRMALLQTFSSAAGALGGLISSGIGHLDGRFNLHGWQWIFIIESLPTMALAVAAWFLLTKSPESAPWLDQRETSIAIYRIRNDTKIKVSRQITKENVLAALKDPKVYIFMILNLCVTIPVISSNGVLSRAWMAMAKALKDGNLLDPSTTLPGVISKEPISIINSSPGYLQPGVQPFMREPTSEARMLAQLLSSPSYLMGAVSTFAVAILADRTQQRGVIMMGLAMVTAVGYCMMLFTLNVYVNYAGVIIISMGQTPMTPIVTSWLTTNVGGYAKRAIAVAMFLLSSSVAGVIGSQLYRSRNAPHYTKGHLVNIGMMVAIMLFSCLQRFMLKRENSRRNYSVSYGVNPLKILTKAEMRDITDKHPAFRYTL</sequence>
<dbReference type="InterPro" id="IPR011701">
    <property type="entry name" value="MFS"/>
</dbReference>
<dbReference type="InterPro" id="IPR020846">
    <property type="entry name" value="MFS_dom"/>
</dbReference>
<feature type="transmembrane region" description="Helical" evidence="7">
    <location>
        <begin position="284"/>
        <end position="304"/>
    </location>
</feature>
<keyword evidence="4 7" id="KW-1133">Transmembrane helix</keyword>
<dbReference type="PANTHER" id="PTHR43791:SF36">
    <property type="entry name" value="TRANSPORTER, PUTATIVE (AFU_ORTHOLOGUE AFUA_6G08340)-RELATED"/>
    <property type="match status" value="1"/>
</dbReference>
<feature type="transmembrane region" description="Helical" evidence="7">
    <location>
        <begin position="649"/>
        <end position="670"/>
    </location>
</feature>
<feature type="compositionally biased region" description="Low complexity" evidence="6">
    <location>
        <begin position="17"/>
        <end position="32"/>
    </location>
</feature>
<dbReference type="AlphaFoldDB" id="A0A9P7Y781"/>
<evidence type="ECO:0000256" key="6">
    <source>
        <dbReference type="SAM" id="MobiDB-lite"/>
    </source>
</evidence>
<feature type="transmembrane region" description="Helical" evidence="7">
    <location>
        <begin position="310"/>
        <end position="332"/>
    </location>
</feature>
<feature type="transmembrane region" description="Helical" evidence="7">
    <location>
        <begin position="254"/>
        <end position="277"/>
    </location>
</feature>
<evidence type="ECO:0000259" key="8">
    <source>
        <dbReference type="PROSITE" id="PS50850"/>
    </source>
</evidence>
<name>A0A9P7Y781_9FUNG</name>
<dbReference type="Pfam" id="PF07690">
    <property type="entry name" value="MFS_1"/>
    <property type="match status" value="1"/>
</dbReference>
<evidence type="ECO:0000313" key="9">
    <source>
        <dbReference type="EMBL" id="KAG9073199.1"/>
    </source>
</evidence>
<feature type="region of interest" description="Disordered" evidence="6">
    <location>
        <begin position="105"/>
        <end position="126"/>
    </location>
</feature>
<evidence type="ECO:0000256" key="5">
    <source>
        <dbReference type="ARBA" id="ARBA00023136"/>
    </source>
</evidence>
<feature type="region of interest" description="Disordered" evidence="6">
    <location>
        <begin position="13"/>
        <end position="85"/>
    </location>
</feature>
<feature type="transmembrane region" description="Helical" evidence="7">
    <location>
        <begin position="344"/>
        <end position="364"/>
    </location>
</feature>
<dbReference type="GO" id="GO:0016020">
    <property type="term" value="C:membrane"/>
    <property type="evidence" value="ECO:0007669"/>
    <property type="project" value="UniProtKB-SubCell"/>
</dbReference>
<accession>A0A9P7Y781</accession>
<evidence type="ECO:0000256" key="7">
    <source>
        <dbReference type="SAM" id="Phobius"/>
    </source>
</evidence>
<feature type="transmembrane region" description="Helical" evidence="7">
    <location>
        <begin position="557"/>
        <end position="578"/>
    </location>
</feature>
<gene>
    <name evidence="9" type="ORF">KI688_000989</name>
</gene>
<dbReference type="PANTHER" id="PTHR43791">
    <property type="entry name" value="PERMEASE-RELATED"/>
    <property type="match status" value="1"/>
</dbReference>
<feature type="compositionally biased region" description="Basic residues" evidence="6">
    <location>
        <begin position="55"/>
        <end position="64"/>
    </location>
</feature>
<dbReference type="SUPFAM" id="SSF103473">
    <property type="entry name" value="MFS general substrate transporter"/>
    <property type="match status" value="1"/>
</dbReference>
<evidence type="ECO:0000256" key="1">
    <source>
        <dbReference type="ARBA" id="ARBA00004141"/>
    </source>
</evidence>